<dbReference type="AlphaFoldDB" id="A0A2Z7BGC3"/>
<evidence type="ECO:0000313" key="1">
    <source>
        <dbReference type="EMBL" id="KZV31188.1"/>
    </source>
</evidence>
<keyword evidence="2" id="KW-1185">Reference proteome</keyword>
<protein>
    <submittedName>
        <fullName evidence="1">Uncharacterized protein</fullName>
    </submittedName>
</protein>
<name>A0A2Z7BGC3_9LAMI</name>
<proteinExistence type="predicted"/>
<reference evidence="1 2" key="1">
    <citation type="journal article" date="2015" name="Proc. Natl. Acad. Sci. U.S.A.">
        <title>The resurrection genome of Boea hygrometrica: A blueprint for survival of dehydration.</title>
        <authorList>
            <person name="Xiao L."/>
            <person name="Yang G."/>
            <person name="Zhang L."/>
            <person name="Yang X."/>
            <person name="Zhao S."/>
            <person name="Ji Z."/>
            <person name="Zhou Q."/>
            <person name="Hu M."/>
            <person name="Wang Y."/>
            <person name="Chen M."/>
            <person name="Xu Y."/>
            <person name="Jin H."/>
            <person name="Xiao X."/>
            <person name="Hu G."/>
            <person name="Bao F."/>
            <person name="Hu Y."/>
            <person name="Wan P."/>
            <person name="Li L."/>
            <person name="Deng X."/>
            <person name="Kuang T."/>
            <person name="Xiang C."/>
            <person name="Zhu J.K."/>
            <person name="Oliver M.J."/>
            <person name="He Y."/>
        </authorList>
    </citation>
    <scope>NUCLEOTIDE SEQUENCE [LARGE SCALE GENOMIC DNA]</scope>
    <source>
        <strain evidence="2">cv. XS01</strain>
    </source>
</reference>
<dbReference type="Proteomes" id="UP000250235">
    <property type="component" value="Unassembled WGS sequence"/>
</dbReference>
<organism evidence="1 2">
    <name type="scientific">Dorcoceras hygrometricum</name>
    <dbReference type="NCBI Taxonomy" id="472368"/>
    <lineage>
        <taxon>Eukaryota</taxon>
        <taxon>Viridiplantae</taxon>
        <taxon>Streptophyta</taxon>
        <taxon>Embryophyta</taxon>
        <taxon>Tracheophyta</taxon>
        <taxon>Spermatophyta</taxon>
        <taxon>Magnoliopsida</taxon>
        <taxon>eudicotyledons</taxon>
        <taxon>Gunneridae</taxon>
        <taxon>Pentapetalae</taxon>
        <taxon>asterids</taxon>
        <taxon>lamiids</taxon>
        <taxon>Lamiales</taxon>
        <taxon>Gesneriaceae</taxon>
        <taxon>Didymocarpoideae</taxon>
        <taxon>Trichosporeae</taxon>
        <taxon>Loxocarpinae</taxon>
        <taxon>Dorcoceras</taxon>
    </lineage>
</organism>
<gene>
    <name evidence="1" type="ORF">F511_43930</name>
</gene>
<dbReference type="EMBL" id="KV007687">
    <property type="protein sequence ID" value="KZV31188.1"/>
    <property type="molecule type" value="Genomic_DNA"/>
</dbReference>
<accession>A0A2Z7BGC3</accession>
<evidence type="ECO:0000313" key="2">
    <source>
        <dbReference type="Proteomes" id="UP000250235"/>
    </source>
</evidence>
<sequence>MGGAELILLSSFDCYQLGDLVREFLRQLTREFLSSFELLGAAGNLAGHSGAAASRSPFG</sequence>